<dbReference type="AlphaFoldDB" id="K8ZCP7"/>
<dbReference type="EMBL" id="AMYT01000008">
    <property type="protein sequence ID" value="EKU27827.1"/>
    <property type="molecule type" value="Genomic_DNA"/>
</dbReference>
<dbReference type="OrthoDB" id="3235126at2"/>
<evidence type="ECO:0008006" key="4">
    <source>
        <dbReference type="Google" id="ProtNLM"/>
    </source>
</evidence>
<keyword evidence="1" id="KW-0472">Membrane</keyword>
<dbReference type="RefSeq" id="WP_009488566.1">
    <property type="nucleotide sequence ID" value="NZ_AMYT01000008.1"/>
</dbReference>
<organism evidence="2 3">
    <name type="scientific">Catellicoccus marimammalium M35/04/3</name>
    <dbReference type="NCBI Taxonomy" id="1234409"/>
    <lineage>
        <taxon>Bacteria</taxon>
        <taxon>Bacillati</taxon>
        <taxon>Bacillota</taxon>
        <taxon>Bacilli</taxon>
        <taxon>Lactobacillales</taxon>
        <taxon>Enterococcaceae</taxon>
        <taxon>Catellicoccus</taxon>
    </lineage>
</organism>
<dbReference type="PATRIC" id="fig|1234409.3.peg.263"/>
<proteinExistence type="predicted"/>
<dbReference type="InterPro" id="IPR014867">
    <property type="entry name" value="Spore_coat_CotH_CotH2/3/7"/>
</dbReference>
<comment type="caution">
    <text evidence="2">The sequence shown here is derived from an EMBL/GenBank/DDBJ whole genome shotgun (WGS) entry which is preliminary data.</text>
</comment>
<dbReference type="PROSITE" id="PS51257">
    <property type="entry name" value="PROKAR_LIPOPROTEIN"/>
    <property type="match status" value="1"/>
</dbReference>
<dbReference type="eggNOG" id="COG5337">
    <property type="taxonomic scope" value="Bacteria"/>
</dbReference>
<dbReference type="STRING" id="1234409.C683_0292"/>
<dbReference type="Proteomes" id="UP000016057">
    <property type="component" value="Unassembled WGS sequence"/>
</dbReference>
<keyword evidence="3" id="KW-1185">Reference proteome</keyword>
<evidence type="ECO:0000313" key="3">
    <source>
        <dbReference type="Proteomes" id="UP000016057"/>
    </source>
</evidence>
<sequence length="503" mass="59572">MSDTQKRWLKVAFLFCLTIIVGCLFLEWDVKHSEKDSVEKHPHKRNEPTYTLPVITIDMKQDEHIRQTKAGVVSDEVDAKINVYDEKENHLSDPVSEKYQGKIRIRGNSTRLVPKKQYKINLLTKKGKESPESFLGLPPNNAWVLNGPFEDKSFIRNSLAYTVGRKIMGWAPRTKFCEVFIRKANEKGKMEQYYKGIYVLTESVDRDAQRVNIHKTDKDSPTTSFIIQNNRPRPTDTILHSYGYENYLYDYPYMIVYPGKEKRTPEQEEYIEQTLSLVERSLYKETKEDTYQNYIDVDSFVDYYIINEFFKNTDAGMLSTYMYKDYGQKVKAGPLWDFNASMGNSSLLSPYFDYKGFYNNRTTLFSALLSKKSFVKKVIHRYKELRKTYLSTPYLMNLISYQVEQLGDAPKRNFEVWPFWACNQFEMFKQYQDVFFKMGDDFPQIEAFLKKHPNYKQSTANMSDSYEEEIKNLRIFITNRGQWLDENIHYLEEFLKEKNEAEE</sequence>
<evidence type="ECO:0000313" key="2">
    <source>
        <dbReference type="EMBL" id="EKU27827.1"/>
    </source>
</evidence>
<reference evidence="2 3" key="1">
    <citation type="journal article" date="2013" name="Genome Announc.">
        <title>Draft Genome Sequence of Catellicoccus marimammalium, a Novel Species Commonly Found in Gull Feces.</title>
        <authorList>
            <person name="Weigand M.R."/>
            <person name="Ryu H."/>
            <person name="Bozcek L."/>
            <person name="Konstantinidis K.T."/>
            <person name="Santo Domingo J.W."/>
        </authorList>
    </citation>
    <scope>NUCLEOTIDE SEQUENCE [LARGE SCALE GENOMIC DNA]</scope>
    <source>
        <strain evidence="2 3">M35/04/3</strain>
    </source>
</reference>
<keyword evidence="1" id="KW-0812">Transmembrane</keyword>
<keyword evidence="1" id="KW-1133">Transmembrane helix</keyword>
<dbReference type="Pfam" id="PF08757">
    <property type="entry name" value="CotH"/>
    <property type="match status" value="1"/>
</dbReference>
<accession>K8ZCP7</accession>
<evidence type="ECO:0000256" key="1">
    <source>
        <dbReference type="SAM" id="Phobius"/>
    </source>
</evidence>
<gene>
    <name evidence="2" type="ORF">C683_0292</name>
</gene>
<protein>
    <recommendedName>
        <fullName evidence="4">Spore coat protein CotH</fullName>
    </recommendedName>
</protein>
<name>K8ZCP7_9ENTE</name>
<feature type="transmembrane region" description="Helical" evidence="1">
    <location>
        <begin position="7"/>
        <end position="28"/>
    </location>
</feature>